<feature type="transmembrane region" description="Helical" evidence="10">
    <location>
        <begin position="184"/>
        <end position="202"/>
    </location>
</feature>
<evidence type="ECO:0000256" key="1">
    <source>
        <dbReference type="ARBA" id="ARBA00004651"/>
    </source>
</evidence>
<evidence type="ECO:0000256" key="8">
    <source>
        <dbReference type="ARBA" id="ARBA00023170"/>
    </source>
</evidence>
<keyword evidence="5" id="KW-0552">Olfaction</keyword>
<sequence length="274" mass="31372">KQHGKIRLATHNQNEHFFPEITLGDYNIDMLVSALMMFLGAQCDILCDDLRNLGSVSSDFNKEIKRCVRHHKEILRFAESCNKFFNFMMLGQFFTSAVCLAMALFRLALVTPSSFQFYTLLCSIASMIVQIFTYCWFGNEVETKSNQIAYAAFKSDWTKQSSEVKKILIIFTIRTQKPIKLSTFNLFYLSLSTFMTVLFLTISGELGYTRFSFVSFGSALSALNIDMLTSALMMYIGAQCDILCDNLKNLGYSTTDDYEKELIDVIKHHKKILM</sequence>
<dbReference type="InterPro" id="IPR004117">
    <property type="entry name" value="7tm6_olfct_rcpt"/>
</dbReference>
<dbReference type="PANTHER" id="PTHR21137">
    <property type="entry name" value="ODORANT RECEPTOR"/>
    <property type="match status" value="1"/>
</dbReference>
<keyword evidence="3" id="KW-0716">Sensory transduction</keyword>
<evidence type="ECO:0000256" key="5">
    <source>
        <dbReference type="ARBA" id="ARBA00022725"/>
    </source>
</evidence>
<evidence type="ECO:0000256" key="6">
    <source>
        <dbReference type="ARBA" id="ARBA00022989"/>
    </source>
</evidence>
<dbReference type="EMBL" id="QDEB01082889">
    <property type="protein sequence ID" value="RZC34115.1"/>
    <property type="molecule type" value="Genomic_DNA"/>
</dbReference>
<name>A0A482VMS2_ASBVE</name>
<keyword evidence="12" id="KW-1185">Reference proteome</keyword>
<dbReference type="Proteomes" id="UP000292052">
    <property type="component" value="Unassembled WGS sequence"/>
</dbReference>
<keyword evidence="6 10" id="KW-1133">Transmembrane helix</keyword>
<dbReference type="AlphaFoldDB" id="A0A482VMS2"/>
<keyword evidence="2" id="KW-1003">Cell membrane</keyword>
<evidence type="ECO:0000256" key="10">
    <source>
        <dbReference type="SAM" id="Phobius"/>
    </source>
</evidence>
<evidence type="ECO:0000256" key="7">
    <source>
        <dbReference type="ARBA" id="ARBA00023136"/>
    </source>
</evidence>
<dbReference type="OrthoDB" id="6604226at2759"/>
<dbReference type="PANTHER" id="PTHR21137:SF35">
    <property type="entry name" value="ODORANT RECEPTOR 19A-RELATED"/>
    <property type="match status" value="1"/>
</dbReference>
<gene>
    <name evidence="11" type="ORF">BDFB_008976</name>
</gene>
<keyword evidence="7 10" id="KW-0472">Membrane</keyword>
<dbReference type="GO" id="GO:0007165">
    <property type="term" value="P:signal transduction"/>
    <property type="evidence" value="ECO:0007669"/>
    <property type="project" value="UniProtKB-KW"/>
</dbReference>
<keyword evidence="4 10" id="KW-0812">Transmembrane</keyword>
<proteinExistence type="predicted"/>
<evidence type="ECO:0000256" key="2">
    <source>
        <dbReference type="ARBA" id="ARBA00022475"/>
    </source>
</evidence>
<dbReference type="Pfam" id="PF02949">
    <property type="entry name" value="7tm_6"/>
    <property type="match status" value="1"/>
</dbReference>
<feature type="transmembrane region" description="Helical" evidence="10">
    <location>
        <begin position="115"/>
        <end position="137"/>
    </location>
</feature>
<feature type="non-terminal residue" evidence="11">
    <location>
        <position position="1"/>
    </location>
</feature>
<keyword evidence="8" id="KW-0675">Receptor</keyword>
<evidence type="ECO:0000256" key="4">
    <source>
        <dbReference type="ARBA" id="ARBA00022692"/>
    </source>
</evidence>
<dbReference type="GO" id="GO:0005886">
    <property type="term" value="C:plasma membrane"/>
    <property type="evidence" value="ECO:0007669"/>
    <property type="project" value="UniProtKB-SubCell"/>
</dbReference>
<evidence type="ECO:0000313" key="12">
    <source>
        <dbReference type="Proteomes" id="UP000292052"/>
    </source>
</evidence>
<keyword evidence="9" id="KW-0807">Transducer</keyword>
<protein>
    <submittedName>
        <fullName evidence="11">7tm 6 domain containing protein</fullName>
    </submittedName>
</protein>
<comment type="caution">
    <text evidence="11">The sequence shown here is derived from an EMBL/GenBank/DDBJ whole genome shotgun (WGS) entry which is preliminary data.</text>
</comment>
<evidence type="ECO:0000313" key="11">
    <source>
        <dbReference type="EMBL" id="RZC34115.1"/>
    </source>
</evidence>
<dbReference type="GO" id="GO:0004984">
    <property type="term" value="F:olfactory receptor activity"/>
    <property type="evidence" value="ECO:0007669"/>
    <property type="project" value="InterPro"/>
</dbReference>
<comment type="subcellular location">
    <subcellularLocation>
        <location evidence="1">Cell membrane</location>
        <topology evidence="1">Multi-pass membrane protein</topology>
    </subcellularLocation>
</comment>
<reference evidence="11 12" key="1">
    <citation type="submission" date="2017-03" db="EMBL/GenBank/DDBJ databases">
        <title>Genome of the blue death feigning beetle - Asbolus verrucosus.</title>
        <authorList>
            <person name="Rider S.D."/>
        </authorList>
    </citation>
    <scope>NUCLEOTIDE SEQUENCE [LARGE SCALE GENOMIC DNA]</scope>
    <source>
        <strain evidence="11">Butters</strain>
        <tissue evidence="11">Head and leg muscle</tissue>
    </source>
</reference>
<evidence type="ECO:0000256" key="9">
    <source>
        <dbReference type="ARBA" id="ARBA00023224"/>
    </source>
</evidence>
<feature type="transmembrane region" description="Helical" evidence="10">
    <location>
        <begin position="84"/>
        <end position="109"/>
    </location>
</feature>
<dbReference type="GO" id="GO:0005549">
    <property type="term" value="F:odorant binding"/>
    <property type="evidence" value="ECO:0007669"/>
    <property type="project" value="InterPro"/>
</dbReference>
<organism evidence="11 12">
    <name type="scientific">Asbolus verrucosus</name>
    <name type="common">Desert ironclad beetle</name>
    <dbReference type="NCBI Taxonomy" id="1661398"/>
    <lineage>
        <taxon>Eukaryota</taxon>
        <taxon>Metazoa</taxon>
        <taxon>Ecdysozoa</taxon>
        <taxon>Arthropoda</taxon>
        <taxon>Hexapoda</taxon>
        <taxon>Insecta</taxon>
        <taxon>Pterygota</taxon>
        <taxon>Neoptera</taxon>
        <taxon>Endopterygota</taxon>
        <taxon>Coleoptera</taxon>
        <taxon>Polyphaga</taxon>
        <taxon>Cucujiformia</taxon>
        <taxon>Tenebrionidae</taxon>
        <taxon>Pimeliinae</taxon>
        <taxon>Asbolus</taxon>
    </lineage>
</organism>
<evidence type="ECO:0000256" key="3">
    <source>
        <dbReference type="ARBA" id="ARBA00022606"/>
    </source>
</evidence>
<accession>A0A482VMS2</accession>